<dbReference type="PANTHER" id="PTHR14950:SF54">
    <property type="entry name" value="RNASE II-LIKE 1"/>
    <property type="match status" value="1"/>
</dbReference>
<accession>A0A835RWI4</accession>
<evidence type="ECO:0000256" key="2">
    <source>
        <dbReference type="SAM" id="MobiDB-lite"/>
    </source>
</evidence>
<organism evidence="4 6">
    <name type="scientific">Vanilla planifolia</name>
    <name type="common">Vanilla</name>
    <dbReference type="NCBI Taxonomy" id="51239"/>
    <lineage>
        <taxon>Eukaryota</taxon>
        <taxon>Viridiplantae</taxon>
        <taxon>Streptophyta</taxon>
        <taxon>Embryophyta</taxon>
        <taxon>Tracheophyta</taxon>
        <taxon>Spermatophyta</taxon>
        <taxon>Magnoliopsida</taxon>
        <taxon>Liliopsida</taxon>
        <taxon>Asparagales</taxon>
        <taxon>Orchidaceae</taxon>
        <taxon>Vanilloideae</taxon>
        <taxon>Vanilleae</taxon>
        <taxon>Vanilla</taxon>
    </lineage>
</organism>
<dbReference type="GO" id="GO:0030422">
    <property type="term" value="P:siRNA processing"/>
    <property type="evidence" value="ECO:0007669"/>
    <property type="project" value="TreeGrafter"/>
</dbReference>
<dbReference type="CDD" id="cd00593">
    <property type="entry name" value="RIBOc"/>
    <property type="match status" value="1"/>
</dbReference>
<dbReference type="GO" id="GO:0005737">
    <property type="term" value="C:cytoplasm"/>
    <property type="evidence" value="ECO:0007669"/>
    <property type="project" value="TreeGrafter"/>
</dbReference>
<comment type="caution">
    <text evidence="4">The sequence shown here is derived from an EMBL/GenBank/DDBJ whole genome shotgun (WGS) entry which is preliminary data.</text>
</comment>
<evidence type="ECO:0000313" key="4">
    <source>
        <dbReference type="EMBL" id="KAG0495795.1"/>
    </source>
</evidence>
<feature type="compositionally biased region" description="Basic and acidic residues" evidence="2">
    <location>
        <begin position="11"/>
        <end position="20"/>
    </location>
</feature>
<dbReference type="InterPro" id="IPR000999">
    <property type="entry name" value="RNase_III_dom"/>
</dbReference>
<dbReference type="OrthoDB" id="416741at2759"/>
<dbReference type="GO" id="GO:0005634">
    <property type="term" value="C:nucleus"/>
    <property type="evidence" value="ECO:0007669"/>
    <property type="project" value="TreeGrafter"/>
</dbReference>
<keyword evidence="1" id="KW-0378">Hydrolase</keyword>
<evidence type="ECO:0000259" key="3">
    <source>
        <dbReference type="PROSITE" id="PS50142"/>
    </source>
</evidence>
<protein>
    <recommendedName>
        <fullName evidence="3">RNase III domain-containing protein</fullName>
    </recommendedName>
</protein>
<evidence type="ECO:0000313" key="6">
    <source>
        <dbReference type="Proteomes" id="UP000636800"/>
    </source>
</evidence>
<evidence type="ECO:0000313" key="5">
    <source>
        <dbReference type="EMBL" id="KAG0500387.1"/>
    </source>
</evidence>
<reference evidence="6 7" key="1">
    <citation type="journal article" date="2020" name="Nat. Food">
        <title>A phased Vanilla planifolia genome enables genetic improvement of flavour and production.</title>
        <authorList>
            <person name="Hasing T."/>
            <person name="Tang H."/>
            <person name="Brym M."/>
            <person name="Khazi F."/>
            <person name="Huang T."/>
            <person name="Chambers A.H."/>
        </authorList>
    </citation>
    <scope>NUCLEOTIDE SEQUENCE [LARGE SCALE GENOMIC DNA]</scope>
    <source>
        <tissue evidence="4">Leaf</tissue>
    </source>
</reference>
<feature type="domain" description="RNase III" evidence="3">
    <location>
        <begin position="33"/>
        <end position="98"/>
    </location>
</feature>
<dbReference type="Proteomes" id="UP000639772">
    <property type="component" value="Chromosome 1"/>
</dbReference>
<name>A0A835RWI4_VANPL</name>
<dbReference type="GO" id="GO:0003723">
    <property type="term" value="F:RNA binding"/>
    <property type="evidence" value="ECO:0007669"/>
    <property type="project" value="TreeGrafter"/>
</dbReference>
<dbReference type="EMBL" id="JADCNM010000001">
    <property type="protein sequence ID" value="KAG0500387.1"/>
    <property type="molecule type" value="Genomic_DNA"/>
</dbReference>
<proteinExistence type="predicted"/>
<keyword evidence="6" id="KW-1185">Reference proteome</keyword>
<dbReference type="PROSITE" id="PS50142">
    <property type="entry name" value="RNASE_3_2"/>
    <property type="match status" value="1"/>
</dbReference>
<evidence type="ECO:0000256" key="1">
    <source>
        <dbReference type="ARBA" id="ARBA00022801"/>
    </source>
</evidence>
<dbReference type="SUPFAM" id="SSF69065">
    <property type="entry name" value="RNase III domain-like"/>
    <property type="match status" value="1"/>
</dbReference>
<dbReference type="Gene3D" id="1.10.1520.10">
    <property type="entry name" value="Ribonuclease III domain"/>
    <property type="match status" value="1"/>
</dbReference>
<dbReference type="EMBL" id="JADCNL010000001">
    <property type="protein sequence ID" value="KAG0495795.1"/>
    <property type="molecule type" value="Genomic_DNA"/>
</dbReference>
<gene>
    <name evidence="5" type="ORF">HPP92_000459</name>
    <name evidence="4" type="ORF">HPP92_000486</name>
</gene>
<dbReference type="AlphaFoldDB" id="A0A835RWI4"/>
<evidence type="ECO:0000313" key="7">
    <source>
        <dbReference type="Proteomes" id="UP000639772"/>
    </source>
</evidence>
<dbReference type="GO" id="GO:0004525">
    <property type="term" value="F:ribonuclease III activity"/>
    <property type="evidence" value="ECO:0007669"/>
    <property type="project" value="InterPro"/>
</dbReference>
<dbReference type="Proteomes" id="UP000636800">
    <property type="component" value="Chromosome 1"/>
</dbReference>
<dbReference type="PANTHER" id="PTHR14950">
    <property type="entry name" value="DICER-RELATED"/>
    <property type="match status" value="1"/>
</dbReference>
<sequence length="98" mass="10919">MGAKKNQIELTEGHDGKGEKAPVPLQRKAEVEVRHVEEILDYCFGEKRLLEEALTHRSFYSPSKCGPGYKRLEFVGDSLLGCLMAREVFSSHADLPSG</sequence>
<feature type="region of interest" description="Disordered" evidence="2">
    <location>
        <begin position="1"/>
        <end position="27"/>
    </location>
</feature>
<dbReference type="InterPro" id="IPR036389">
    <property type="entry name" value="RNase_III_sf"/>
</dbReference>